<dbReference type="EMBL" id="AMGX01000017">
    <property type="protein sequence ID" value="EXJ67079.1"/>
    <property type="molecule type" value="Genomic_DNA"/>
</dbReference>
<dbReference type="eggNOG" id="KOG1001">
    <property type="taxonomic scope" value="Eukaryota"/>
</dbReference>
<dbReference type="STRING" id="1182543.W9X9F5"/>
<evidence type="ECO:0000313" key="4">
    <source>
        <dbReference type="EMBL" id="EXJ67079.1"/>
    </source>
</evidence>
<keyword evidence="1" id="KW-0547">Nucleotide-binding</keyword>
<dbReference type="Gene3D" id="3.40.50.300">
    <property type="entry name" value="P-loop containing nucleotide triphosphate hydrolases"/>
    <property type="match status" value="1"/>
</dbReference>
<feature type="non-terminal residue" evidence="4">
    <location>
        <position position="71"/>
    </location>
</feature>
<dbReference type="GO" id="GO:0005524">
    <property type="term" value="F:ATP binding"/>
    <property type="evidence" value="ECO:0007669"/>
    <property type="project" value="UniProtKB-KW"/>
</dbReference>
<dbReference type="PANTHER" id="PTHR45626:SF22">
    <property type="entry name" value="DNA REPAIR PROTEIN RAD5"/>
    <property type="match status" value="1"/>
</dbReference>
<dbReference type="Proteomes" id="UP000019471">
    <property type="component" value="Unassembled WGS sequence"/>
</dbReference>
<comment type="caution">
    <text evidence="4">The sequence shown here is derived from an EMBL/GenBank/DDBJ whole genome shotgun (WGS) entry which is preliminary data.</text>
</comment>
<sequence length="71" mass="8006">LTFGTGSVGLVCTEATYVHLVEPHWNAMVEGRVIARAHRTGQDKPVTVWRCVVENCVEESIVRKQKRKLCL</sequence>
<evidence type="ECO:0008006" key="6">
    <source>
        <dbReference type="Google" id="ProtNLM"/>
    </source>
</evidence>
<keyword evidence="5" id="KW-1185">Reference proteome</keyword>
<dbReference type="GO" id="GO:0008094">
    <property type="term" value="F:ATP-dependent activity, acting on DNA"/>
    <property type="evidence" value="ECO:0007669"/>
    <property type="project" value="TreeGrafter"/>
</dbReference>
<dbReference type="GO" id="GO:0006281">
    <property type="term" value="P:DNA repair"/>
    <property type="evidence" value="ECO:0007669"/>
    <property type="project" value="TreeGrafter"/>
</dbReference>
<keyword evidence="2" id="KW-0378">Hydrolase</keyword>
<name>W9X9F5_9EURO</name>
<feature type="non-terminal residue" evidence="4">
    <location>
        <position position="1"/>
    </location>
</feature>
<dbReference type="OrthoDB" id="448448at2759"/>
<organism evidence="4 5">
    <name type="scientific">Cladophialophora psammophila CBS 110553</name>
    <dbReference type="NCBI Taxonomy" id="1182543"/>
    <lineage>
        <taxon>Eukaryota</taxon>
        <taxon>Fungi</taxon>
        <taxon>Dikarya</taxon>
        <taxon>Ascomycota</taxon>
        <taxon>Pezizomycotina</taxon>
        <taxon>Eurotiomycetes</taxon>
        <taxon>Chaetothyriomycetidae</taxon>
        <taxon>Chaetothyriales</taxon>
        <taxon>Herpotrichiellaceae</taxon>
        <taxon>Cladophialophora</taxon>
    </lineage>
</organism>
<gene>
    <name evidence="4" type="ORF">A1O5_09725</name>
</gene>
<dbReference type="AlphaFoldDB" id="W9X9F5"/>
<dbReference type="SUPFAM" id="SSF52540">
    <property type="entry name" value="P-loop containing nucleoside triphosphate hydrolases"/>
    <property type="match status" value="1"/>
</dbReference>
<evidence type="ECO:0000256" key="2">
    <source>
        <dbReference type="ARBA" id="ARBA00022801"/>
    </source>
</evidence>
<proteinExistence type="predicted"/>
<accession>W9X9F5</accession>
<dbReference type="PANTHER" id="PTHR45626">
    <property type="entry name" value="TRANSCRIPTION TERMINATION FACTOR 2-RELATED"/>
    <property type="match status" value="1"/>
</dbReference>
<dbReference type="GO" id="GO:0016787">
    <property type="term" value="F:hydrolase activity"/>
    <property type="evidence" value="ECO:0007669"/>
    <property type="project" value="UniProtKB-KW"/>
</dbReference>
<dbReference type="HOGENOM" id="CLU_000315_30_3_1"/>
<keyword evidence="3" id="KW-0067">ATP-binding</keyword>
<evidence type="ECO:0000256" key="3">
    <source>
        <dbReference type="ARBA" id="ARBA00022840"/>
    </source>
</evidence>
<dbReference type="InterPro" id="IPR027417">
    <property type="entry name" value="P-loop_NTPase"/>
</dbReference>
<evidence type="ECO:0000256" key="1">
    <source>
        <dbReference type="ARBA" id="ARBA00022741"/>
    </source>
</evidence>
<reference evidence="4 5" key="1">
    <citation type="submission" date="2013-03" db="EMBL/GenBank/DDBJ databases">
        <title>The Genome Sequence of Cladophialophora psammophila CBS 110553.</title>
        <authorList>
            <consortium name="The Broad Institute Genomics Platform"/>
            <person name="Cuomo C."/>
            <person name="de Hoog S."/>
            <person name="Gorbushina A."/>
            <person name="Walker B."/>
            <person name="Young S.K."/>
            <person name="Zeng Q."/>
            <person name="Gargeya S."/>
            <person name="Fitzgerald M."/>
            <person name="Haas B."/>
            <person name="Abouelleil A."/>
            <person name="Allen A.W."/>
            <person name="Alvarado L."/>
            <person name="Arachchi H.M."/>
            <person name="Berlin A.M."/>
            <person name="Chapman S.B."/>
            <person name="Gainer-Dewar J."/>
            <person name="Goldberg J."/>
            <person name="Griggs A."/>
            <person name="Gujja S."/>
            <person name="Hansen M."/>
            <person name="Howarth C."/>
            <person name="Imamovic A."/>
            <person name="Ireland A."/>
            <person name="Larimer J."/>
            <person name="McCowan C."/>
            <person name="Murphy C."/>
            <person name="Pearson M."/>
            <person name="Poon T.W."/>
            <person name="Priest M."/>
            <person name="Roberts A."/>
            <person name="Saif S."/>
            <person name="Shea T."/>
            <person name="Sisk P."/>
            <person name="Sykes S."/>
            <person name="Wortman J."/>
            <person name="Nusbaum C."/>
            <person name="Birren B."/>
        </authorList>
    </citation>
    <scope>NUCLEOTIDE SEQUENCE [LARGE SCALE GENOMIC DNA]</scope>
    <source>
        <strain evidence="4 5">CBS 110553</strain>
    </source>
</reference>
<protein>
    <recommendedName>
        <fullName evidence="6">Helicase C-terminal domain-containing protein</fullName>
    </recommendedName>
</protein>
<evidence type="ECO:0000313" key="5">
    <source>
        <dbReference type="Proteomes" id="UP000019471"/>
    </source>
</evidence>
<dbReference type="GeneID" id="19194421"/>
<dbReference type="InterPro" id="IPR050628">
    <property type="entry name" value="SNF2_RAD54_helicase_TF"/>
</dbReference>
<dbReference type="RefSeq" id="XP_007748494.1">
    <property type="nucleotide sequence ID" value="XM_007750304.1"/>
</dbReference>
<dbReference type="GO" id="GO:0005634">
    <property type="term" value="C:nucleus"/>
    <property type="evidence" value="ECO:0007669"/>
    <property type="project" value="TreeGrafter"/>
</dbReference>